<evidence type="ECO:0000313" key="1">
    <source>
        <dbReference type="EMBL" id="CAI6354321.1"/>
    </source>
</evidence>
<accession>A0AAV0WEY4</accession>
<evidence type="ECO:0008006" key="3">
    <source>
        <dbReference type="Google" id="ProtNLM"/>
    </source>
</evidence>
<dbReference type="AlphaFoldDB" id="A0AAV0WEY4"/>
<comment type="caution">
    <text evidence="1">The sequence shown here is derived from an EMBL/GenBank/DDBJ whole genome shotgun (WGS) entry which is preliminary data.</text>
</comment>
<keyword evidence="2" id="KW-1185">Reference proteome</keyword>
<dbReference type="Proteomes" id="UP001160148">
    <property type="component" value="Unassembled WGS sequence"/>
</dbReference>
<dbReference type="EMBL" id="CARXXK010000002">
    <property type="protein sequence ID" value="CAI6354321.1"/>
    <property type="molecule type" value="Genomic_DNA"/>
</dbReference>
<sequence length="338" mass="39198">MDQTFDSVNASTINAEYGKPLRSAVRNTSLHMAHWKYAIKVFESMKFINKRTGKLTVPPSVKNWIFTLKSFIHLWLQLKKCNIKYFLPRQCLFGSVSSHGVRNINPNCYQFMCSFKTLLINNFMSLKVSGNCVIDHSESALYNLKNFIESGSSSLLINESNKDVNLINITMIDLPTSVKYTYLTDMTIGYISGYLARSVLKDTHFCRLCKNELISDVENNDLIQIRDFTKKSLLYPSDKFKNVINQMFYITKNILLNFGQANIGKILILLFEINIEVCTICPKHDLKCIIFEKFKNFFLFTYVKNINKIINGLDRNVYKSDTLKELALIYCLKHKRRN</sequence>
<protein>
    <recommendedName>
        <fullName evidence="3">THAP-type domain-containing protein</fullName>
    </recommendedName>
</protein>
<name>A0AAV0WEY4_9HEMI</name>
<proteinExistence type="predicted"/>
<evidence type="ECO:0000313" key="2">
    <source>
        <dbReference type="Proteomes" id="UP001160148"/>
    </source>
</evidence>
<reference evidence="1 2" key="1">
    <citation type="submission" date="2023-01" db="EMBL/GenBank/DDBJ databases">
        <authorList>
            <person name="Whitehead M."/>
        </authorList>
    </citation>
    <scope>NUCLEOTIDE SEQUENCE [LARGE SCALE GENOMIC DNA]</scope>
</reference>
<gene>
    <name evidence="1" type="ORF">MEUPH1_LOCUS10339</name>
</gene>
<organism evidence="1 2">
    <name type="scientific">Macrosiphum euphorbiae</name>
    <name type="common">potato aphid</name>
    <dbReference type="NCBI Taxonomy" id="13131"/>
    <lineage>
        <taxon>Eukaryota</taxon>
        <taxon>Metazoa</taxon>
        <taxon>Ecdysozoa</taxon>
        <taxon>Arthropoda</taxon>
        <taxon>Hexapoda</taxon>
        <taxon>Insecta</taxon>
        <taxon>Pterygota</taxon>
        <taxon>Neoptera</taxon>
        <taxon>Paraneoptera</taxon>
        <taxon>Hemiptera</taxon>
        <taxon>Sternorrhyncha</taxon>
        <taxon>Aphidomorpha</taxon>
        <taxon>Aphidoidea</taxon>
        <taxon>Aphididae</taxon>
        <taxon>Macrosiphini</taxon>
        <taxon>Macrosiphum</taxon>
    </lineage>
</organism>